<dbReference type="Pfam" id="PF07642">
    <property type="entry name" value="BBP2"/>
    <property type="match status" value="1"/>
</dbReference>
<comment type="caution">
    <text evidence="1">The sequence shown here is derived from an EMBL/GenBank/DDBJ whole genome shotgun (WGS) entry which is preliminary data.</text>
</comment>
<dbReference type="InterPro" id="IPR011486">
    <property type="entry name" value="BBP2"/>
</dbReference>
<gene>
    <name evidence="1" type="ORF">MC378_14440</name>
</gene>
<protein>
    <submittedName>
        <fullName evidence="1">Porin</fullName>
    </submittedName>
</protein>
<dbReference type="RefSeq" id="WP_242179483.1">
    <property type="nucleotide sequence ID" value="NZ_JAKQYM010000017.1"/>
</dbReference>
<organism evidence="1 2">
    <name type="scientific">Polaribacter marinus</name>
    <dbReference type="NCBI Taxonomy" id="2916838"/>
    <lineage>
        <taxon>Bacteria</taxon>
        <taxon>Pseudomonadati</taxon>
        <taxon>Bacteroidota</taxon>
        <taxon>Flavobacteriia</taxon>
        <taxon>Flavobacteriales</taxon>
        <taxon>Flavobacteriaceae</taxon>
    </lineage>
</organism>
<proteinExistence type="predicted"/>
<dbReference type="SUPFAM" id="SSF56935">
    <property type="entry name" value="Porins"/>
    <property type="match status" value="1"/>
</dbReference>
<dbReference type="Proteomes" id="UP001139369">
    <property type="component" value="Unassembled WGS sequence"/>
</dbReference>
<evidence type="ECO:0000313" key="2">
    <source>
        <dbReference type="Proteomes" id="UP001139369"/>
    </source>
</evidence>
<sequence>MKKIIFTFLLASSLVITGQEKEDKEDKGTFTLSGSVDVYHSSNLKSNSLGTVGILSDVPANGFGLGMINTIFAYEKGKAGVVADLAYGPRANAANAYQGAINQLYAYYKASDKVTLTLGQFNTFYGYEVISPSGNFNYSVSYLFGAGPFSHTGLKIDYAASEDLSFMLAVTNPHAIITGSNPTNNYQLGFQTGYKGQYFNLAYGADGFGFTDVLYLDYTGGFDATESFYIGINAAYSKSSDADAGYQGAALYLQNKFSEKFSLGFRPEFFSYTSGAGDTNVSAFTLSGNFSLTESLKIIPEVRYDTSKDMIIPGFPADDSMTGATIAAVYTF</sequence>
<reference evidence="1" key="1">
    <citation type="submission" date="2022-02" db="EMBL/GenBank/DDBJ databases">
        <title>Polaribacter sp. MSW13, isolated from seawater.</title>
        <authorList>
            <person name="Kristyanto S."/>
            <person name="Jung J."/>
            <person name="Jeon C.O."/>
        </authorList>
    </citation>
    <scope>NUCLEOTIDE SEQUENCE</scope>
    <source>
        <strain evidence="1">MSW13</strain>
    </source>
</reference>
<keyword evidence="2" id="KW-1185">Reference proteome</keyword>
<dbReference type="EMBL" id="JAKQYM010000017">
    <property type="protein sequence ID" value="MCI2230375.1"/>
    <property type="molecule type" value="Genomic_DNA"/>
</dbReference>
<name>A0A9X1VQG3_9FLAO</name>
<evidence type="ECO:0000313" key="1">
    <source>
        <dbReference type="EMBL" id="MCI2230375.1"/>
    </source>
</evidence>
<accession>A0A9X1VQG3</accession>
<dbReference type="AlphaFoldDB" id="A0A9X1VQG3"/>